<keyword evidence="15" id="KW-1185">Reference proteome</keyword>
<dbReference type="NCBIfam" id="TIGR01143">
    <property type="entry name" value="murF"/>
    <property type="match status" value="1"/>
</dbReference>
<evidence type="ECO:0000256" key="5">
    <source>
        <dbReference type="ARBA" id="ARBA00022840"/>
    </source>
</evidence>
<feature type="domain" description="Mur ligase central" evidence="13">
    <location>
        <begin position="111"/>
        <end position="299"/>
    </location>
</feature>
<dbReference type="GO" id="GO:0051301">
    <property type="term" value="P:cell division"/>
    <property type="evidence" value="ECO:0007669"/>
    <property type="project" value="UniProtKB-KW"/>
</dbReference>
<evidence type="ECO:0000256" key="10">
    <source>
        <dbReference type="HAMAP-Rule" id="MF_02019"/>
    </source>
</evidence>
<dbReference type="SUPFAM" id="SSF63418">
    <property type="entry name" value="MurE/MurF N-terminal domain"/>
    <property type="match status" value="1"/>
</dbReference>
<evidence type="ECO:0000256" key="2">
    <source>
        <dbReference type="ARBA" id="ARBA00022598"/>
    </source>
</evidence>
<comment type="pathway">
    <text evidence="10 11">Cell wall biogenesis; peptidoglycan biosynthesis.</text>
</comment>
<dbReference type="Gene3D" id="3.40.1390.10">
    <property type="entry name" value="MurE/MurF, N-terminal domain"/>
    <property type="match status" value="1"/>
</dbReference>
<keyword evidence="1 10" id="KW-0963">Cytoplasm</keyword>
<dbReference type="Pfam" id="PF08245">
    <property type="entry name" value="Mur_ligase_M"/>
    <property type="match status" value="1"/>
</dbReference>
<dbReference type="RefSeq" id="WP_253968540.1">
    <property type="nucleotide sequence ID" value="NZ_JAMFTH010000004.1"/>
</dbReference>
<dbReference type="EMBL" id="JAMFTH010000004">
    <property type="protein sequence ID" value="MCP8900248.1"/>
    <property type="molecule type" value="Genomic_DNA"/>
</dbReference>
<dbReference type="Proteomes" id="UP001139319">
    <property type="component" value="Unassembled WGS sequence"/>
</dbReference>
<accession>A0A9X2I3P5</accession>
<keyword evidence="3 10" id="KW-0132">Cell division</keyword>
<dbReference type="GO" id="GO:0071555">
    <property type="term" value="P:cell wall organization"/>
    <property type="evidence" value="ECO:0007669"/>
    <property type="project" value="UniProtKB-KW"/>
</dbReference>
<dbReference type="GO" id="GO:0009252">
    <property type="term" value="P:peptidoglycan biosynthetic process"/>
    <property type="evidence" value="ECO:0007669"/>
    <property type="project" value="UniProtKB-UniRule"/>
</dbReference>
<dbReference type="HAMAP" id="MF_02019">
    <property type="entry name" value="MurF"/>
    <property type="match status" value="1"/>
</dbReference>
<comment type="catalytic activity">
    <reaction evidence="10 11">
        <text>D-alanyl-D-alanine + UDP-N-acetyl-alpha-D-muramoyl-L-alanyl-gamma-D-glutamyl-meso-2,6-diaminopimelate + ATP = UDP-N-acetyl-alpha-D-muramoyl-L-alanyl-gamma-D-glutamyl-meso-2,6-diaminopimeloyl-D-alanyl-D-alanine + ADP + phosphate + H(+)</text>
        <dbReference type="Rhea" id="RHEA:28374"/>
        <dbReference type="ChEBI" id="CHEBI:15378"/>
        <dbReference type="ChEBI" id="CHEBI:30616"/>
        <dbReference type="ChEBI" id="CHEBI:43474"/>
        <dbReference type="ChEBI" id="CHEBI:57822"/>
        <dbReference type="ChEBI" id="CHEBI:61386"/>
        <dbReference type="ChEBI" id="CHEBI:83905"/>
        <dbReference type="ChEBI" id="CHEBI:456216"/>
        <dbReference type="EC" id="6.3.2.10"/>
    </reaction>
</comment>
<evidence type="ECO:0000313" key="15">
    <source>
        <dbReference type="Proteomes" id="UP001139319"/>
    </source>
</evidence>
<dbReference type="InterPro" id="IPR013221">
    <property type="entry name" value="Mur_ligase_cen"/>
</dbReference>
<keyword evidence="7 10" id="KW-0573">Peptidoglycan synthesis</keyword>
<dbReference type="InterPro" id="IPR035911">
    <property type="entry name" value="MurE/MurF_N"/>
</dbReference>
<evidence type="ECO:0000256" key="8">
    <source>
        <dbReference type="ARBA" id="ARBA00023306"/>
    </source>
</evidence>
<reference evidence="14" key="2">
    <citation type="submission" date="2023-01" db="EMBL/GenBank/DDBJ databases">
        <title>Gilvimarinus xylanilyticus HB14 isolated from Caulerpa lentillifera aquaculture base in Hainan, China.</title>
        <authorList>
            <person name="Zhang Y.-J."/>
        </authorList>
    </citation>
    <scope>NUCLEOTIDE SEQUENCE</scope>
    <source>
        <strain evidence="14">HB14</strain>
    </source>
</reference>
<feature type="domain" description="Mur ligase C-terminal" evidence="12">
    <location>
        <begin position="321"/>
        <end position="441"/>
    </location>
</feature>
<comment type="function">
    <text evidence="10 11">Involved in cell wall formation. Catalyzes the final step in the synthesis of UDP-N-acetylmuramoyl-pentapeptide, the precursor of murein.</text>
</comment>
<dbReference type="GO" id="GO:0008360">
    <property type="term" value="P:regulation of cell shape"/>
    <property type="evidence" value="ECO:0007669"/>
    <property type="project" value="UniProtKB-KW"/>
</dbReference>
<comment type="subcellular location">
    <subcellularLocation>
        <location evidence="10 11">Cytoplasm</location>
    </subcellularLocation>
</comment>
<evidence type="ECO:0000313" key="14">
    <source>
        <dbReference type="EMBL" id="MCP8900248.1"/>
    </source>
</evidence>
<dbReference type="PANTHER" id="PTHR43024">
    <property type="entry name" value="UDP-N-ACETYLMURAMOYL-TRIPEPTIDE--D-ALANYL-D-ALANINE LIGASE"/>
    <property type="match status" value="1"/>
</dbReference>
<dbReference type="GO" id="GO:0005524">
    <property type="term" value="F:ATP binding"/>
    <property type="evidence" value="ECO:0007669"/>
    <property type="project" value="UniProtKB-UniRule"/>
</dbReference>
<evidence type="ECO:0000256" key="9">
    <source>
        <dbReference type="ARBA" id="ARBA00023316"/>
    </source>
</evidence>
<gene>
    <name evidence="10" type="primary">murF</name>
    <name evidence="14" type="ORF">M6D89_13145</name>
</gene>
<organism evidence="14 15">
    <name type="scientific">Gilvimarinus xylanilyticus</name>
    <dbReference type="NCBI Taxonomy" id="2944139"/>
    <lineage>
        <taxon>Bacteria</taxon>
        <taxon>Pseudomonadati</taxon>
        <taxon>Pseudomonadota</taxon>
        <taxon>Gammaproteobacteria</taxon>
        <taxon>Cellvibrionales</taxon>
        <taxon>Cellvibrionaceae</taxon>
        <taxon>Gilvimarinus</taxon>
    </lineage>
</organism>
<evidence type="ECO:0000259" key="12">
    <source>
        <dbReference type="Pfam" id="PF02875"/>
    </source>
</evidence>
<evidence type="ECO:0000256" key="11">
    <source>
        <dbReference type="RuleBase" id="RU004136"/>
    </source>
</evidence>
<dbReference type="InterPro" id="IPR051046">
    <property type="entry name" value="MurCDEF_CellWall_CoF430Synth"/>
</dbReference>
<name>A0A9X2I3P5_9GAMM</name>
<dbReference type="Pfam" id="PF02875">
    <property type="entry name" value="Mur_ligase_C"/>
    <property type="match status" value="1"/>
</dbReference>
<evidence type="ECO:0000256" key="7">
    <source>
        <dbReference type="ARBA" id="ARBA00022984"/>
    </source>
</evidence>
<dbReference type="InterPro" id="IPR036565">
    <property type="entry name" value="Mur-like_cat_sf"/>
</dbReference>
<evidence type="ECO:0000256" key="1">
    <source>
        <dbReference type="ARBA" id="ARBA00022490"/>
    </source>
</evidence>
<evidence type="ECO:0000259" key="13">
    <source>
        <dbReference type="Pfam" id="PF08245"/>
    </source>
</evidence>
<comment type="similarity">
    <text evidence="10">Belongs to the MurCDEF family. MurF subfamily.</text>
</comment>
<dbReference type="EC" id="6.3.2.10" evidence="10 11"/>
<dbReference type="AlphaFoldDB" id="A0A9X2I3P5"/>
<sequence>MITPMTIQALTQQLAPRLGASASDDCAPFTRVCTDTRALQEGDFFVALRGPNFDGHQFLATAQQAGAVGALVDSVDVSCSLPQLQVDDTILGLGEIARLNRLQFSGPVIGITGSSGKTSVRTMVDAILRREGDVLTTQGNLNNHIGVPLTLLKLTGAERHAVIEMGASGIGEIAYLCELALPDVVLVNNVMAAHLEGFGSLEGIAEAKGEIYQGVKDGGCCVVNLDDKFSAKWLHEIHRHKKLTFALNNTSADCYVSERAVGHQTQSFVMNLAGRRLPIQLNVAGEHNIRNAMAAACCAYAVGASDTSIVEGLADFAPVAGRMKRYPGPAGSTLIDDAYNANPGSVRAAIDVLSGEPGKTILVMGDMGELGEEAEFLHGDIGRYAAQKNLHAVYTVGALARSVSDNFTACTRHFEDQQALIDYLQAVITDSNCTLLIKGSRSARMDRVVSALTYNEEAS</sequence>
<reference evidence="14" key="1">
    <citation type="submission" date="2022-05" db="EMBL/GenBank/DDBJ databases">
        <authorList>
            <person name="Sun H.-N."/>
        </authorList>
    </citation>
    <scope>NUCLEOTIDE SEQUENCE</scope>
    <source>
        <strain evidence="14">HB14</strain>
    </source>
</reference>
<dbReference type="InterPro" id="IPR005863">
    <property type="entry name" value="UDP-N-AcMur_synth"/>
</dbReference>
<protein>
    <recommendedName>
        <fullName evidence="10 11">UDP-N-acetylmuramoyl-tripeptide--D-alanyl-D-alanine ligase</fullName>
        <ecNumber evidence="10 11">6.3.2.10</ecNumber>
    </recommendedName>
    <alternativeName>
        <fullName evidence="10">D-alanyl-D-alanine-adding enzyme</fullName>
    </alternativeName>
</protein>
<dbReference type="Gene3D" id="3.90.190.20">
    <property type="entry name" value="Mur ligase, C-terminal domain"/>
    <property type="match status" value="1"/>
</dbReference>
<dbReference type="GO" id="GO:0047480">
    <property type="term" value="F:UDP-N-acetylmuramoyl-tripeptide-D-alanyl-D-alanine ligase activity"/>
    <property type="evidence" value="ECO:0007669"/>
    <property type="project" value="UniProtKB-UniRule"/>
</dbReference>
<dbReference type="Gene3D" id="3.40.1190.10">
    <property type="entry name" value="Mur-like, catalytic domain"/>
    <property type="match status" value="1"/>
</dbReference>
<dbReference type="GO" id="GO:0005737">
    <property type="term" value="C:cytoplasm"/>
    <property type="evidence" value="ECO:0007669"/>
    <property type="project" value="UniProtKB-SubCell"/>
</dbReference>
<comment type="caution">
    <text evidence="14">The sequence shown here is derived from an EMBL/GenBank/DDBJ whole genome shotgun (WGS) entry which is preliminary data.</text>
</comment>
<evidence type="ECO:0000256" key="3">
    <source>
        <dbReference type="ARBA" id="ARBA00022618"/>
    </source>
</evidence>
<dbReference type="InterPro" id="IPR036615">
    <property type="entry name" value="Mur_ligase_C_dom_sf"/>
</dbReference>
<dbReference type="SUPFAM" id="SSF53623">
    <property type="entry name" value="MurD-like peptide ligases, catalytic domain"/>
    <property type="match status" value="1"/>
</dbReference>
<keyword evidence="8 10" id="KW-0131">Cell cycle</keyword>
<evidence type="ECO:0000256" key="6">
    <source>
        <dbReference type="ARBA" id="ARBA00022960"/>
    </source>
</evidence>
<dbReference type="PANTHER" id="PTHR43024:SF1">
    <property type="entry name" value="UDP-N-ACETYLMURAMOYL-TRIPEPTIDE--D-ALANYL-D-ALANINE LIGASE"/>
    <property type="match status" value="1"/>
</dbReference>
<keyword evidence="6 10" id="KW-0133">Cell shape</keyword>
<evidence type="ECO:0000256" key="4">
    <source>
        <dbReference type="ARBA" id="ARBA00022741"/>
    </source>
</evidence>
<keyword evidence="5 10" id="KW-0067">ATP-binding</keyword>
<proteinExistence type="inferred from homology"/>
<keyword evidence="9 10" id="KW-0961">Cell wall biogenesis/degradation</keyword>
<keyword evidence="4 10" id="KW-0547">Nucleotide-binding</keyword>
<keyword evidence="2 10" id="KW-0436">Ligase</keyword>
<dbReference type="InterPro" id="IPR004101">
    <property type="entry name" value="Mur_ligase_C"/>
</dbReference>
<dbReference type="SUPFAM" id="SSF53244">
    <property type="entry name" value="MurD-like peptide ligases, peptide-binding domain"/>
    <property type="match status" value="1"/>
</dbReference>
<feature type="binding site" evidence="10">
    <location>
        <begin position="113"/>
        <end position="119"/>
    </location>
    <ligand>
        <name>ATP</name>
        <dbReference type="ChEBI" id="CHEBI:30616"/>
    </ligand>
</feature>